<name>A0A0C2IT07_THEKT</name>
<dbReference type="AlphaFoldDB" id="A0A0C2IT07"/>
<gene>
    <name evidence="1" type="ORF">RF11_08694</name>
</gene>
<organism evidence="1 2">
    <name type="scientific">Thelohanellus kitauei</name>
    <name type="common">Myxosporean</name>
    <dbReference type="NCBI Taxonomy" id="669202"/>
    <lineage>
        <taxon>Eukaryota</taxon>
        <taxon>Metazoa</taxon>
        <taxon>Cnidaria</taxon>
        <taxon>Myxozoa</taxon>
        <taxon>Myxosporea</taxon>
        <taxon>Bivalvulida</taxon>
        <taxon>Platysporina</taxon>
        <taxon>Myxobolidae</taxon>
        <taxon>Thelohanellus</taxon>
    </lineage>
</organism>
<protein>
    <submittedName>
        <fullName evidence="1">Uncharacterized protein</fullName>
    </submittedName>
</protein>
<sequence length="124" mass="14637">MIIEVVLTLSLRLFTQSGLEIDIRGSCITLKSTMLLTGKFFKNSKDPTLVRKGFSELKRFNGKKVTKGRERCMNKSMTLRFNIENTYWRLEFQKYDHSWNITSFKIEFDSHKWADDGNFSLILR</sequence>
<accession>A0A0C2IT07</accession>
<dbReference type="Proteomes" id="UP000031668">
    <property type="component" value="Unassembled WGS sequence"/>
</dbReference>
<evidence type="ECO:0000313" key="2">
    <source>
        <dbReference type="Proteomes" id="UP000031668"/>
    </source>
</evidence>
<dbReference type="EMBL" id="JWZT01002790">
    <property type="protein sequence ID" value="KII68564.1"/>
    <property type="molecule type" value="Genomic_DNA"/>
</dbReference>
<reference evidence="1 2" key="1">
    <citation type="journal article" date="2014" name="Genome Biol. Evol.">
        <title>The genome of the myxosporean Thelohanellus kitauei shows adaptations to nutrient acquisition within its fish host.</title>
        <authorList>
            <person name="Yang Y."/>
            <person name="Xiong J."/>
            <person name="Zhou Z."/>
            <person name="Huo F."/>
            <person name="Miao W."/>
            <person name="Ran C."/>
            <person name="Liu Y."/>
            <person name="Zhang J."/>
            <person name="Feng J."/>
            <person name="Wang M."/>
            <person name="Wang M."/>
            <person name="Wang L."/>
            <person name="Yao B."/>
        </authorList>
    </citation>
    <scope>NUCLEOTIDE SEQUENCE [LARGE SCALE GENOMIC DNA]</scope>
    <source>
        <strain evidence="1">Wuqing</strain>
    </source>
</reference>
<keyword evidence="2" id="KW-1185">Reference proteome</keyword>
<comment type="caution">
    <text evidence="1">The sequence shown here is derived from an EMBL/GenBank/DDBJ whole genome shotgun (WGS) entry which is preliminary data.</text>
</comment>
<evidence type="ECO:0000313" key="1">
    <source>
        <dbReference type="EMBL" id="KII68564.1"/>
    </source>
</evidence>
<proteinExistence type="predicted"/>